<keyword evidence="4" id="KW-0010">Activator</keyword>
<evidence type="ECO:0000313" key="8">
    <source>
        <dbReference type="Proteomes" id="UP000002705"/>
    </source>
</evidence>
<dbReference type="PANTHER" id="PTHR11019:SF159">
    <property type="entry name" value="TRANSCRIPTIONAL REGULATOR-RELATED"/>
    <property type="match status" value="1"/>
</dbReference>
<keyword evidence="3" id="KW-0238">DNA-binding</keyword>
<keyword evidence="5" id="KW-0804">Transcription</keyword>
<gene>
    <name evidence="7" type="ordered locus">Bcep18194_B1861</name>
</gene>
<proteinExistence type="predicted"/>
<evidence type="ECO:0000256" key="5">
    <source>
        <dbReference type="ARBA" id="ARBA00023163"/>
    </source>
</evidence>
<dbReference type="AlphaFoldDB" id="Q394Y6"/>
<dbReference type="InterPro" id="IPR014710">
    <property type="entry name" value="RmlC-like_jellyroll"/>
</dbReference>
<dbReference type="InterPro" id="IPR009057">
    <property type="entry name" value="Homeodomain-like_sf"/>
</dbReference>
<feature type="domain" description="HTH araC/xylS-type" evidence="6">
    <location>
        <begin position="181"/>
        <end position="281"/>
    </location>
</feature>
<dbReference type="PANTHER" id="PTHR11019">
    <property type="entry name" value="HTH-TYPE TRANSCRIPTIONAL REGULATOR NIMR"/>
    <property type="match status" value="1"/>
</dbReference>
<organism evidence="7 8">
    <name type="scientific">Burkholderia lata (strain ATCC 17760 / DSM 23089 / LMG 22485 / NCIMB 9086 / R18194 / 383)</name>
    <dbReference type="NCBI Taxonomy" id="482957"/>
    <lineage>
        <taxon>Bacteria</taxon>
        <taxon>Pseudomonadati</taxon>
        <taxon>Pseudomonadota</taxon>
        <taxon>Betaproteobacteria</taxon>
        <taxon>Burkholderiales</taxon>
        <taxon>Burkholderiaceae</taxon>
        <taxon>Burkholderia</taxon>
        <taxon>Burkholderia cepacia complex</taxon>
    </lineage>
</organism>
<dbReference type="GO" id="GO:0003700">
    <property type="term" value="F:DNA-binding transcription factor activity"/>
    <property type="evidence" value="ECO:0007669"/>
    <property type="project" value="InterPro"/>
</dbReference>
<protein>
    <submittedName>
        <fullName evidence="7">Transcriptional regulator, AraC family</fullName>
    </submittedName>
</protein>
<dbReference type="FunFam" id="1.10.10.60:FF:000132">
    <property type="entry name" value="AraC family transcriptional regulator"/>
    <property type="match status" value="1"/>
</dbReference>
<dbReference type="PROSITE" id="PS00041">
    <property type="entry name" value="HTH_ARAC_FAMILY_1"/>
    <property type="match status" value="1"/>
</dbReference>
<evidence type="ECO:0000256" key="1">
    <source>
        <dbReference type="ARBA" id="ARBA00022491"/>
    </source>
</evidence>
<dbReference type="Proteomes" id="UP000002705">
    <property type="component" value="Chromosome 2"/>
</dbReference>
<dbReference type="InterPro" id="IPR020449">
    <property type="entry name" value="Tscrpt_reg_AraC-type_HTH"/>
</dbReference>
<dbReference type="InterPro" id="IPR018060">
    <property type="entry name" value="HTH_AraC"/>
</dbReference>
<keyword evidence="1" id="KW-0678">Repressor</keyword>
<keyword evidence="2" id="KW-0805">Transcription regulation</keyword>
<dbReference type="InterPro" id="IPR018062">
    <property type="entry name" value="HTH_AraC-typ_CS"/>
</dbReference>
<dbReference type="PROSITE" id="PS01124">
    <property type="entry name" value="HTH_ARAC_FAMILY_2"/>
    <property type="match status" value="1"/>
</dbReference>
<evidence type="ECO:0000256" key="3">
    <source>
        <dbReference type="ARBA" id="ARBA00023125"/>
    </source>
</evidence>
<dbReference type="Pfam" id="PF02311">
    <property type="entry name" value="AraC_binding"/>
    <property type="match status" value="1"/>
</dbReference>
<name>Q394Y6_BURL3</name>
<dbReference type="InterPro" id="IPR011051">
    <property type="entry name" value="RmlC_Cupin_sf"/>
</dbReference>
<evidence type="ECO:0000256" key="4">
    <source>
        <dbReference type="ARBA" id="ARBA00023159"/>
    </source>
</evidence>
<dbReference type="KEGG" id="bur:Bcep18194_B1861"/>
<dbReference type="PATRIC" id="fig|482957.22.peg.5599"/>
<dbReference type="SMART" id="SM00342">
    <property type="entry name" value="HTH_ARAC"/>
    <property type="match status" value="1"/>
</dbReference>
<dbReference type="GO" id="GO:0043565">
    <property type="term" value="F:sequence-specific DNA binding"/>
    <property type="evidence" value="ECO:0007669"/>
    <property type="project" value="InterPro"/>
</dbReference>
<evidence type="ECO:0000256" key="2">
    <source>
        <dbReference type="ARBA" id="ARBA00023015"/>
    </source>
</evidence>
<sequence length="283" mass="30822">MERIVDHAKETRLRYRVIDDGIRAVRNTLLDPYENIPRSVVVTANDYAAGTTFPEHAHGRGQFAFASRGTISVSTPHGRWLVPPQRACWVPAGVRHEMTMTGPVTMLNTFVSGDAAQEAGLPEQCGVYGVSALLRQLIDDAIDLPALYDVDGRAGKLMALLVAEIATMPRLSLHAPLPADARLAKVCRHLLASPSIAADLDQVAADAGVSRRTFTRQFRAQTGVSFAAWRQQVCMLSAIARLSDGQPVTRVALDLGYASASAFTSAFRRILGDTPSRYLEIRR</sequence>
<dbReference type="CDD" id="cd06124">
    <property type="entry name" value="cupin_NimR-like_N"/>
    <property type="match status" value="1"/>
</dbReference>
<dbReference type="Pfam" id="PF12833">
    <property type="entry name" value="HTH_18"/>
    <property type="match status" value="1"/>
</dbReference>
<dbReference type="InterPro" id="IPR003313">
    <property type="entry name" value="AraC-bd"/>
</dbReference>
<dbReference type="Gene3D" id="1.10.10.60">
    <property type="entry name" value="Homeodomain-like"/>
    <property type="match status" value="2"/>
</dbReference>
<reference evidence="7" key="1">
    <citation type="submission" date="2005-10" db="EMBL/GenBank/DDBJ databases">
        <title>Complete sequence of chromosome 2 of Burkholderia sp. 383.</title>
        <authorList>
            <consortium name="US DOE Joint Genome Institute"/>
            <person name="Copeland A."/>
            <person name="Lucas S."/>
            <person name="Lapidus A."/>
            <person name="Barry K."/>
            <person name="Detter J.C."/>
            <person name="Glavina T."/>
            <person name="Hammon N."/>
            <person name="Israni S."/>
            <person name="Pitluck S."/>
            <person name="Chain P."/>
            <person name="Malfatti S."/>
            <person name="Shin M."/>
            <person name="Vergez L."/>
            <person name="Schmutz J."/>
            <person name="Larimer F."/>
            <person name="Land M."/>
            <person name="Kyrpides N."/>
            <person name="Lykidis A."/>
            <person name="Richardson P."/>
        </authorList>
    </citation>
    <scope>NUCLEOTIDE SEQUENCE [LARGE SCALE GENOMIC DNA]</scope>
    <source>
        <strain evidence="7">383</strain>
    </source>
</reference>
<dbReference type="HOGENOM" id="CLU_000445_87_4_4"/>
<dbReference type="EMBL" id="CP000152">
    <property type="protein sequence ID" value="ABB11975.1"/>
    <property type="molecule type" value="Genomic_DNA"/>
</dbReference>
<accession>Q394Y6</accession>
<dbReference type="SUPFAM" id="SSF46689">
    <property type="entry name" value="Homeodomain-like"/>
    <property type="match status" value="1"/>
</dbReference>
<evidence type="ECO:0000259" key="6">
    <source>
        <dbReference type="PROSITE" id="PS01124"/>
    </source>
</evidence>
<dbReference type="PRINTS" id="PR00032">
    <property type="entry name" value="HTHARAC"/>
</dbReference>
<dbReference type="Gene3D" id="2.60.120.10">
    <property type="entry name" value="Jelly Rolls"/>
    <property type="match status" value="1"/>
</dbReference>
<keyword evidence="8" id="KW-1185">Reference proteome</keyword>
<dbReference type="SUPFAM" id="SSF51182">
    <property type="entry name" value="RmlC-like cupins"/>
    <property type="match status" value="1"/>
</dbReference>
<evidence type="ECO:0000313" key="7">
    <source>
        <dbReference type="EMBL" id="ABB11975.1"/>
    </source>
</evidence>